<evidence type="ECO:0000256" key="1">
    <source>
        <dbReference type="ARBA" id="ARBA00005086"/>
    </source>
</evidence>
<proteinExistence type="predicted"/>
<dbReference type="EMBL" id="JABBVZ010000002">
    <property type="protein sequence ID" value="NMP20952.1"/>
    <property type="molecule type" value="Genomic_DNA"/>
</dbReference>
<accession>A0A7Y0L0D3</accession>
<reference evidence="3 4" key="1">
    <citation type="submission" date="2020-04" db="EMBL/GenBank/DDBJ databases">
        <authorList>
            <person name="Zhang R."/>
            <person name="Schippers A."/>
        </authorList>
    </citation>
    <scope>NUCLEOTIDE SEQUENCE [LARGE SCALE GENOMIC DNA]</scope>
    <source>
        <strain evidence="3 4">DSM 109850</strain>
    </source>
</reference>
<dbReference type="GO" id="GO:0006631">
    <property type="term" value="P:fatty acid metabolic process"/>
    <property type="evidence" value="ECO:0007669"/>
    <property type="project" value="InterPro"/>
</dbReference>
<dbReference type="AlphaFoldDB" id="A0A7Y0L0D3"/>
<dbReference type="Proteomes" id="UP000533476">
    <property type="component" value="Unassembled WGS sequence"/>
</dbReference>
<sequence>MTRDTVFAVGGTVQERERWSDTFKGRVAWLDDDQLDAASSASLVVEISLGPLTDKRRRLRELANRRVKRIVSAASTATVHAQRIWMDESVPILGLDPLLVMAGGRTQTVSGSDDMLPWLHDLWPDWAFRRVDDTVGLIFSREILPIINEAAAFFEQGLTARDIDQGVRLGLNYPRGPIQWAEHFGWPAVYWGLRALEDMYGPRFRPHPWIRREVGSSLVEREE</sequence>
<protein>
    <submittedName>
        <fullName evidence="3">3-hydroxyacyl-CoA dehydrogenase</fullName>
    </submittedName>
</protein>
<name>A0A7Y0L0D3_9FIRM</name>
<dbReference type="Pfam" id="PF00725">
    <property type="entry name" value="3HCDH"/>
    <property type="match status" value="1"/>
</dbReference>
<dbReference type="InterPro" id="IPR013328">
    <property type="entry name" value="6PGD_dom2"/>
</dbReference>
<dbReference type="Gene3D" id="1.10.1040.10">
    <property type="entry name" value="N-(1-d-carboxylethyl)-l-norvaline Dehydrogenase, domain 2"/>
    <property type="match status" value="1"/>
</dbReference>
<keyword evidence="4" id="KW-1185">Reference proteome</keyword>
<gene>
    <name evidence="3" type="ORF">HIJ39_01095</name>
</gene>
<dbReference type="RefSeq" id="WP_169095802.1">
    <property type="nucleotide sequence ID" value="NZ_JABBVZ010000002.1"/>
</dbReference>
<evidence type="ECO:0000259" key="2">
    <source>
        <dbReference type="Pfam" id="PF00725"/>
    </source>
</evidence>
<evidence type="ECO:0000313" key="3">
    <source>
        <dbReference type="EMBL" id="NMP20952.1"/>
    </source>
</evidence>
<dbReference type="InterPro" id="IPR008927">
    <property type="entry name" value="6-PGluconate_DH-like_C_sf"/>
</dbReference>
<comment type="caution">
    <text evidence="3">The sequence shown here is derived from an EMBL/GenBank/DDBJ whole genome shotgun (WGS) entry which is preliminary data.</text>
</comment>
<organism evidence="3 4">
    <name type="scientific">Sulfobacillus harzensis</name>
    <dbReference type="NCBI Taxonomy" id="2729629"/>
    <lineage>
        <taxon>Bacteria</taxon>
        <taxon>Bacillati</taxon>
        <taxon>Bacillota</taxon>
        <taxon>Clostridia</taxon>
        <taxon>Eubacteriales</taxon>
        <taxon>Clostridiales Family XVII. Incertae Sedis</taxon>
        <taxon>Sulfobacillus</taxon>
    </lineage>
</organism>
<dbReference type="GO" id="GO:0016616">
    <property type="term" value="F:oxidoreductase activity, acting on the CH-OH group of donors, NAD or NADP as acceptor"/>
    <property type="evidence" value="ECO:0007669"/>
    <property type="project" value="InterPro"/>
</dbReference>
<dbReference type="SUPFAM" id="SSF48179">
    <property type="entry name" value="6-phosphogluconate dehydrogenase C-terminal domain-like"/>
    <property type="match status" value="1"/>
</dbReference>
<comment type="pathway">
    <text evidence="1">Lipid metabolism; butanoate metabolism.</text>
</comment>
<evidence type="ECO:0000313" key="4">
    <source>
        <dbReference type="Proteomes" id="UP000533476"/>
    </source>
</evidence>
<feature type="domain" description="3-hydroxyacyl-CoA dehydrogenase C-terminal" evidence="2">
    <location>
        <begin position="136"/>
        <end position="215"/>
    </location>
</feature>
<dbReference type="InterPro" id="IPR006108">
    <property type="entry name" value="3HC_DH_C"/>
</dbReference>